<dbReference type="EMBL" id="CP021404">
    <property type="protein sequence ID" value="ATI40891.1"/>
    <property type="molecule type" value="Genomic_DNA"/>
</dbReference>
<dbReference type="RefSeq" id="WP_097372506.1">
    <property type="nucleotide sequence ID" value="NZ_CP021404.1"/>
</dbReference>
<proteinExistence type="predicted"/>
<sequence>MPIRAAQVQYNDYRGTVAADRADDRSLKDFLEDLGLARPDEIVVGCRISFYENPGQNISGGVVVYLQTGAFGDPDVAIRAIEVNLPFDKLFSFFKRFDLVFTTDGRTYENVEVDGPHYG</sequence>
<protein>
    <submittedName>
        <fullName evidence="1">Uncharacterized protein</fullName>
    </submittedName>
</protein>
<keyword evidence="2" id="KW-1185">Reference proteome</keyword>
<accession>A0A291LW15</accession>
<dbReference type="KEGG" id="cmag:CBW24_01975"/>
<dbReference type="OrthoDB" id="582647at2"/>
<gene>
    <name evidence="1" type="ORF">CBW24_01975</name>
</gene>
<evidence type="ECO:0000313" key="2">
    <source>
        <dbReference type="Proteomes" id="UP000219050"/>
    </source>
</evidence>
<organism evidence="1 2">
    <name type="scientific">Pacificitalea manganoxidans</name>
    <dbReference type="NCBI Taxonomy" id="1411902"/>
    <lineage>
        <taxon>Bacteria</taxon>
        <taxon>Pseudomonadati</taxon>
        <taxon>Pseudomonadota</taxon>
        <taxon>Alphaproteobacteria</taxon>
        <taxon>Rhodobacterales</taxon>
        <taxon>Paracoccaceae</taxon>
        <taxon>Pacificitalea</taxon>
    </lineage>
</organism>
<evidence type="ECO:0000313" key="1">
    <source>
        <dbReference type="EMBL" id="ATI40891.1"/>
    </source>
</evidence>
<dbReference type="Proteomes" id="UP000219050">
    <property type="component" value="Chromosome"/>
</dbReference>
<dbReference type="AlphaFoldDB" id="A0A291LW15"/>
<reference evidence="1 2" key="1">
    <citation type="submission" date="2017-05" db="EMBL/GenBank/DDBJ databases">
        <title>Comparative genomic and metabolic analysis of manganese-oxidizing mechanisms in Celeribater manganoxidans DY25T: its adaption to the environment of polymetallic nodule.</title>
        <authorList>
            <person name="Wang X."/>
        </authorList>
    </citation>
    <scope>NUCLEOTIDE SEQUENCE [LARGE SCALE GENOMIC DNA]</scope>
    <source>
        <strain evidence="1 2">DY25</strain>
    </source>
</reference>
<name>A0A291LW15_9RHOB</name>